<gene>
    <name evidence="7 8" type="primary">LOC106169867</name>
</gene>
<keyword evidence="3" id="KW-0963">Cytoplasm</keyword>
<dbReference type="STRING" id="7574.A0A1S3J3H9"/>
<evidence type="ECO:0000256" key="4">
    <source>
        <dbReference type="ARBA" id="ARBA00023242"/>
    </source>
</evidence>
<sequence length="286" mass="33352">MKLADYQYIVKNIHHSWNRNCLQDLAKKFPEYSVETLGSIYSQEYQKKMKKTHFKHYTQHITEEYYDRYQIAIGQGQEQVLVKMSEEVDLSPILLARIVLERHLAHTVYDGENVPKSVLSQQLKDPSLIEDAVLANEVSLCLLMDDNYGHYVDTIKHSVGHEYELLLKEKVEEKGLAYLGEDQLRIRGYDKTPDTKLEVPIAVDGHVVNWIESKASFGDEDSHKGYLKDQFWSYWNRFGPGLVIYWFGFIDELDTNRDKGILLMDHFPENIVYMNPKIVSRAQSVT</sequence>
<evidence type="ECO:0000256" key="3">
    <source>
        <dbReference type="ARBA" id="ARBA00022490"/>
    </source>
</evidence>
<evidence type="ECO:0000256" key="2">
    <source>
        <dbReference type="ARBA" id="ARBA00004496"/>
    </source>
</evidence>
<dbReference type="Pfam" id="PF14811">
    <property type="entry name" value="TPD"/>
    <property type="match status" value="1"/>
</dbReference>
<keyword evidence="6" id="KW-1185">Reference proteome</keyword>
<dbReference type="AlphaFoldDB" id="A0A1S3J3H9"/>
<dbReference type="Proteomes" id="UP000085678">
    <property type="component" value="Unplaced"/>
</dbReference>
<proteinExistence type="predicted"/>
<dbReference type="PANTHER" id="PTHR31661:SF1">
    <property type="entry name" value="CDAN1-INTERACTING NUCLEASE 1"/>
    <property type="match status" value="1"/>
</dbReference>
<dbReference type="GO" id="GO:0005737">
    <property type="term" value="C:cytoplasm"/>
    <property type="evidence" value="ECO:0007669"/>
    <property type="project" value="UniProtKB-SubCell"/>
</dbReference>
<evidence type="ECO:0000313" key="8">
    <source>
        <dbReference type="RefSeq" id="XP_013404956.1"/>
    </source>
</evidence>
<dbReference type="OrthoDB" id="1272at2759"/>
<evidence type="ECO:0000313" key="6">
    <source>
        <dbReference type="Proteomes" id="UP000085678"/>
    </source>
</evidence>
<name>A0A1S3J3H9_LINAN</name>
<comment type="subcellular location">
    <subcellularLocation>
        <location evidence="2">Cytoplasm</location>
    </subcellularLocation>
    <subcellularLocation>
        <location evidence="1">Nucleus</location>
    </subcellularLocation>
</comment>
<dbReference type="GeneID" id="106169867"/>
<dbReference type="RefSeq" id="XP_013404956.1">
    <property type="nucleotide sequence ID" value="XM_013549502.1"/>
</dbReference>
<protein>
    <recommendedName>
        <fullName evidence="5">CDAN1-interacting nuclease 1</fullName>
    </recommendedName>
</protein>
<dbReference type="KEGG" id="lak:106169867"/>
<evidence type="ECO:0000256" key="1">
    <source>
        <dbReference type="ARBA" id="ARBA00004123"/>
    </source>
</evidence>
<dbReference type="PANTHER" id="PTHR31661">
    <property type="entry name" value="SIMILAR TO CDNA SEQUENCE BC052040"/>
    <property type="match status" value="1"/>
</dbReference>
<evidence type="ECO:0000256" key="5">
    <source>
        <dbReference type="ARBA" id="ARBA00023480"/>
    </source>
</evidence>
<accession>A0A1S3J3H9</accession>
<dbReference type="GO" id="GO:0005634">
    <property type="term" value="C:nucleus"/>
    <property type="evidence" value="ECO:0007669"/>
    <property type="project" value="UniProtKB-SubCell"/>
</dbReference>
<evidence type="ECO:0000313" key="7">
    <source>
        <dbReference type="RefSeq" id="XP_013404955.1"/>
    </source>
</evidence>
<organism evidence="6 7">
    <name type="scientific">Lingula anatina</name>
    <name type="common">Brachiopod</name>
    <name type="synonym">Lingula unguis</name>
    <dbReference type="NCBI Taxonomy" id="7574"/>
    <lineage>
        <taxon>Eukaryota</taxon>
        <taxon>Metazoa</taxon>
        <taxon>Spiralia</taxon>
        <taxon>Lophotrochozoa</taxon>
        <taxon>Brachiopoda</taxon>
        <taxon>Linguliformea</taxon>
        <taxon>Lingulata</taxon>
        <taxon>Lingulida</taxon>
        <taxon>Linguloidea</taxon>
        <taxon>Lingulidae</taxon>
        <taxon>Lingula</taxon>
    </lineage>
</organism>
<dbReference type="RefSeq" id="XP_013404955.1">
    <property type="nucleotide sequence ID" value="XM_013549501.1"/>
</dbReference>
<keyword evidence="4" id="KW-0539">Nucleus</keyword>
<reference evidence="7 8" key="1">
    <citation type="journal article" date="2015" name="Nat. Commun.">
        <title>The Lingula genome provides insights into brachiopod evolution and the origin of phosphate biomineralization.</title>
        <authorList>
            <person name="Luo Y.J."/>
            <person name="Takeuchi T."/>
            <person name="Koyanagi R."/>
            <person name="Yamada L."/>
            <person name="Kanda M."/>
            <person name="Khalturina M."/>
            <person name="Fujie M."/>
            <person name="Yamasaki S.I."/>
            <person name="Endo K."/>
            <person name="Satoh N."/>
        </authorList>
    </citation>
    <scope>NUCLEOTIDE SEQUENCE</scope>
</reference>
<dbReference type="InterPro" id="IPR029404">
    <property type="entry name" value="CDIN1"/>
</dbReference>
<reference evidence="7 8" key="2">
    <citation type="submission" date="2025-04" db="UniProtKB">
        <authorList>
            <consortium name="RefSeq"/>
        </authorList>
    </citation>
    <scope>IDENTIFICATION</scope>
</reference>